<name>A0AA96F7X1_9MICO</name>
<dbReference type="Proteomes" id="UP001303408">
    <property type="component" value="Chromosome"/>
</dbReference>
<dbReference type="InterPro" id="IPR021137">
    <property type="entry name" value="Ribosomal_bL35-like"/>
</dbReference>
<comment type="similarity">
    <text evidence="1 5 6">Belongs to the bacterial ribosomal protein bL35 family.</text>
</comment>
<evidence type="ECO:0000256" key="7">
    <source>
        <dbReference type="SAM" id="MobiDB-lite"/>
    </source>
</evidence>
<dbReference type="PRINTS" id="PR00064">
    <property type="entry name" value="RIBOSOMALL35"/>
</dbReference>
<evidence type="ECO:0000256" key="5">
    <source>
        <dbReference type="HAMAP-Rule" id="MF_00514"/>
    </source>
</evidence>
<dbReference type="Proteomes" id="UP001304125">
    <property type="component" value="Chromosome"/>
</dbReference>
<dbReference type="InterPro" id="IPR037229">
    <property type="entry name" value="Ribosomal_bL35_sf"/>
</dbReference>
<protein>
    <recommendedName>
        <fullName evidence="4 5">Large ribosomal subunit protein bL35</fullName>
    </recommendedName>
</protein>
<evidence type="ECO:0000256" key="2">
    <source>
        <dbReference type="ARBA" id="ARBA00022980"/>
    </source>
</evidence>
<evidence type="ECO:0000313" key="9">
    <source>
        <dbReference type="EMBL" id="WNM26192.1"/>
    </source>
</evidence>
<dbReference type="RefSeq" id="WP_313496131.1">
    <property type="nucleotide sequence ID" value="NZ_CP134879.1"/>
</dbReference>
<dbReference type="GO" id="GO:0022625">
    <property type="term" value="C:cytosolic large ribosomal subunit"/>
    <property type="evidence" value="ECO:0007669"/>
    <property type="project" value="TreeGrafter"/>
</dbReference>
<dbReference type="NCBIfam" id="TIGR00001">
    <property type="entry name" value="rpmI_bact"/>
    <property type="match status" value="1"/>
</dbReference>
<keyword evidence="3 5" id="KW-0687">Ribonucleoprotein</keyword>
<reference evidence="8 10" key="1">
    <citation type="submission" date="2023-09" db="EMBL/GenBank/DDBJ databases">
        <title>Demequina sp. a novel bacteria isolated from Capsicum annuum.</title>
        <authorList>
            <person name="Humaira Z."/>
            <person name="Lee J."/>
            <person name="Cho D."/>
        </authorList>
    </citation>
    <scope>NUCLEOTIDE SEQUENCE [LARGE SCALE GENOMIC DNA]</scope>
    <source>
        <strain evidence="8 10">OYTSA14</strain>
        <strain evidence="9">PMTSA13</strain>
    </source>
</reference>
<dbReference type="Pfam" id="PF01632">
    <property type="entry name" value="Ribosomal_L35p"/>
    <property type="match status" value="1"/>
</dbReference>
<evidence type="ECO:0000256" key="3">
    <source>
        <dbReference type="ARBA" id="ARBA00023274"/>
    </source>
</evidence>
<dbReference type="EMBL" id="CP134880">
    <property type="protein sequence ID" value="WNM26192.1"/>
    <property type="molecule type" value="Genomic_DNA"/>
</dbReference>
<dbReference type="EMBL" id="CP134879">
    <property type="protein sequence ID" value="WNM23315.1"/>
    <property type="molecule type" value="Genomic_DNA"/>
</dbReference>
<evidence type="ECO:0000256" key="6">
    <source>
        <dbReference type="RuleBase" id="RU000568"/>
    </source>
</evidence>
<evidence type="ECO:0000313" key="10">
    <source>
        <dbReference type="Proteomes" id="UP001304125"/>
    </source>
</evidence>
<dbReference type="HAMAP" id="MF_00514">
    <property type="entry name" value="Ribosomal_bL35"/>
    <property type="match status" value="1"/>
</dbReference>
<dbReference type="GO" id="GO:0003735">
    <property type="term" value="F:structural constituent of ribosome"/>
    <property type="evidence" value="ECO:0007669"/>
    <property type="project" value="InterPro"/>
</dbReference>
<dbReference type="InterPro" id="IPR001706">
    <property type="entry name" value="Ribosomal_bL35"/>
</dbReference>
<dbReference type="PANTHER" id="PTHR33343:SF1">
    <property type="entry name" value="LARGE RIBOSOMAL SUBUNIT PROTEIN BL35M"/>
    <property type="match status" value="1"/>
</dbReference>
<dbReference type="AlphaFoldDB" id="A0AA96F7X1"/>
<sequence length="64" mass="7152">MPKNKTHSGAKKRFKLTGTGKVKHASAMNVHKFEEKHSSRKRRVAVDQVLADGDAKKIKKLLGK</sequence>
<accession>A0AA96FB79</accession>
<evidence type="ECO:0000313" key="8">
    <source>
        <dbReference type="EMBL" id="WNM23315.1"/>
    </source>
</evidence>
<dbReference type="KEGG" id="dcp:RN607_08260"/>
<gene>
    <name evidence="5 8" type="primary">rpmI</name>
    <name evidence="8" type="ORF">RN606_08035</name>
    <name evidence="9" type="ORF">RN607_08260</name>
</gene>
<evidence type="ECO:0000256" key="1">
    <source>
        <dbReference type="ARBA" id="ARBA00006598"/>
    </source>
</evidence>
<feature type="region of interest" description="Disordered" evidence="7">
    <location>
        <begin position="1"/>
        <end position="23"/>
    </location>
</feature>
<keyword evidence="10" id="KW-1185">Reference proteome</keyword>
<feature type="compositionally biased region" description="Basic residues" evidence="7">
    <location>
        <begin position="1"/>
        <end position="15"/>
    </location>
</feature>
<proteinExistence type="inferred from homology"/>
<dbReference type="FunFam" id="4.10.410.60:FF:000001">
    <property type="entry name" value="50S ribosomal protein L35"/>
    <property type="match status" value="1"/>
</dbReference>
<dbReference type="Gene3D" id="4.10.410.60">
    <property type="match status" value="1"/>
</dbReference>
<dbReference type="SUPFAM" id="SSF143034">
    <property type="entry name" value="L35p-like"/>
    <property type="match status" value="1"/>
</dbReference>
<organism evidence="8 10">
    <name type="scientific">Demequina capsici</name>
    <dbReference type="NCBI Taxonomy" id="3075620"/>
    <lineage>
        <taxon>Bacteria</taxon>
        <taxon>Bacillati</taxon>
        <taxon>Actinomycetota</taxon>
        <taxon>Actinomycetes</taxon>
        <taxon>Micrococcales</taxon>
        <taxon>Demequinaceae</taxon>
        <taxon>Demequina</taxon>
    </lineage>
</organism>
<dbReference type="PANTHER" id="PTHR33343">
    <property type="entry name" value="54S RIBOSOMAL PROTEIN BL35M"/>
    <property type="match status" value="1"/>
</dbReference>
<evidence type="ECO:0000256" key="4">
    <source>
        <dbReference type="ARBA" id="ARBA00071664"/>
    </source>
</evidence>
<keyword evidence="2 5" id="KW-0689">Ribosomal protein</keyword>
<dbReference type="GO" id="GO:0006412">
    <property type="term" value="P:translation"/>
    <property type="evidence" value="ECO:0007669"/>
    <property type="project" value="UniProtKB-UniRule"/>
</dbReference>
<accession>A0AA96F7X1</accession>